<sequence>MMPKTKTEGKGGKQKKDNQPKEEMPKAQPSKTEGETKETVKEKSPAAVEKNMDEMWEECASVQEEFYRVLKQKSHFKMEKDKAQRSWDNSKRNLDEAKASMRERLRLKQEAERHRQAEIKEHEQKLKQLETAHHNEICELKVANVSRTSKAQRGQVELEVVLQKKKHILQADMGERESCNKIFIRKFKQRQQDELKELNDSYEKTVREMEANYINKMKIMAEENNQNTKTKLDEIDKQMKMRIVSFVAAQSKAWRDLNKSVEDKHHVCLEKERLERGKEMSAHILRERRELYLKHQQLELKYEQVQQEYDELQKRQTEAILDVQQKSGLKALVLERKIKAMTEMQEKEQLELWVALAFGQGDQPAAKNIKELLESKDATIRALKAIVSRDLKEYNDLVKNAAVLGIFVDTWLPMGDIKKNVRNASEDSVPLQSKNFDNLMQELTALCISEDDSVQKDDLGLNPVSASPDGEHLQLSGASGWAQVPIPTESEDGGSCVSDQQAMVTTRATDDSLLDENVTLPDSGLIHSHQ</sequence>
<dbReference type="Pfam" id="PF13851">
    <property type="entry name" value="GAS"/>
    <property type="match status" value="1"/>
</dbReference>
<dbReference type="GO" id="GO:0005874">
    <property type="term" value="C:microtubule"/>
    <property type="evidence" value="ECO:0007669"/>
    <property type="project" value="UniProtKB-KW"/>
</dbReference>
<evidence type="ECO:0000256" key="1">
    <source>
        <dbReference type="ARBA" id="ARBA00004230"/>
    </source>
</evidence>
<dbReference type="PANTHER" id="PTHR31543">
    <property type="entry name" value="DYNEIN REGULATORY COMPLEX SUBUNIT 4"/>
    <property type="match status" value="1"/>
</dbReference>
<comment type="subcellular location">
    <subcellularLocation>
        <location evidence="1">Cell projection</location>
        <location evidence="1">Cilium</location>
        <location evidence="1">Flagellum</location>
    </subcellularLocation>
    <subcellularLocation>
        <location evidence="2">Cytoplasm</location>
        <location evidence="2">Cytoskeleton</location>
    </subcellularLocation>
</comment>
<evidence type="ECO:0000256" key="2">
    <source>
        <dbReference type="ARBA" id="ARBA00004245"/>
    </source>
</evidence>
<dbReference type="Proteomes" id="UP000694568">
    <property type="component" value="Unplaced"/>
</dbReference>
<evidence type="ECO:0000256" key="7">
    <source>
        <dbReference type="ARBA" id="ARBA00022846"/>
    </source>
</evidence>
<feature type="coiled-coil region" evidence="13">
    <location>
        <begin position="91"/>
        <end position="139"/>
    </location>
</feature>
<dbReference type="InterPro" id="IPR025593">
    <property type="entry name" value="GAS8_dom"/>
</dbReference>
<feature type="region of interest" description="Disordered" evidence="14">
    <location>
        <begin position="507"/>
        <end position="530"/>
    </location>
</feature>
<protein>
    <recommendedName>
        <fullName evidence="4">Dynein regulatory complex subunit 4</fullName>
    </recommendedName>
    <alternativeName>
        <fullName evidence="12">Growth arrest-specific protein 8</fullName>
    </alternativeName>
</protein>
<evidence type="ECO:0000256" key="9">
    <source>
        <dbReference type="ARBA" id="ARBA00023069"/>
    </source>
</evidence>
<dbReference type="GO" id="GO:0030317">
    <property type="term" value="P:flagellated sperm motility"/>
    <property type="evidence" value="ECO:0007669"/>
    <property type="project" value="TreeGrafter"/>
</dbReference>
<evidence type="ECO:0000313" key="16">
    <source>
        <dbReference type="Ensembl" id="ENSSLUP00000047943.1"/>
    </source>
</evidence>
<evidence type="ECO:0000256" key="10">
    <source>
        <dbReference type="ARBA" id="ARBA00023212"/>
    </source>
</evidence>
<feature type="domain" description="Growth arrest-specific protein 8" evidence="15">
    <location>
        <begin position="222"/>
        <end position="383"/>
    </location>
</feature>
<reference evidence="16" key="1">
    <citation type="submission" date="2025-08" db="UniProtKB">
        <authorList>
            <consortium name="Ensembl"/>
        </authorList>
    </citation>
    <scope>IDENTIFICATION</scope>
</reference>
<feature type="coiled-coil region" evidence="13">
    <location>
        <begin position="185"/>
        <end position="238"/>
    </location>
</feature>
<dbReference type="GeneID" id="116050621"/>
<evidence type="ECO:0000256" key="3">
    <source>
        <dbReference type="ARBA" id="ARBA00009859"/>
    </source>
</evidence>
<proteinExistence type="inferred from homology"/>
<keyword evidence="10" id="KW-0206">Cytoskeleton</keyword>
<accession>A0A8D0A2E3</accession>
<dbReference type="GO" id="GO:0031267">
    <property type="term" value="F:small GTPase binding"/>
    <property type="evidence" value="ECO:0007669"/>
    <property type="project" value="InterPro"/>
</dbReference>
<feature type="compositionally biased region" description="Basic and acidic residues" evidence="14">
    <location>
        <begin position="1"/>
        <end position="25"/>
    </location>
</feature>
<evidence type="ECO:0000313" key="17">
    <source>
        <dbReference type="Proteomes" id="UP000694568"/>
    </source>
</evidence>
<dbReference type="GO" id="GO:0031514">
    <property type="term" value="C:motile cilium"/>
    <property type="evidence" value="ECO:0007669"/>
    <property type="project" value="UniProtKB-SubCell"/>
</dbReference>
<dbReference type="AlphaFoldDB" id="A0A8D0A2E3"/>
<keyword evidence="6" id="KW-0493">Microtubule</keyword>
<keyword evidence="5" id="KW-0963">Cytoplasm</keyword>
<feature type="compositionally biased region" description="Basic and acidic residues" evidence="14">
    <location>
        <begin position="32"/>
        <end position="44"/>
    </location>
</feature>
<name>A0A8D0A2E3_SANLU</name>
<keyword evidence="9" id="KW-0969">Cilium</keyword>
<dbReference type="Ensembl" id="ENSSLUT00000049397.1">
    <property type="protein sequence ID" value="ENSSLUP00000047943.1"/>
    <property type="gene ID" value="ENSSLUG00000021040.1"/>
</dbReference>
<keyword evidence="7" id="KW-0282">Flagellum</keyword>
<evidence type="ECO:0000256" key="5">
    <source>
        <dbReference type="ARBA" id="ARBA00022490"/>
    </source>
</evidence>
<evidence type="ECO:0000256" key="4">
    <source>
        <dbReference type="ARBA" id="ARBA00021301"/>
    </source>
</evidence>
<keyword evidence="8 13" id="KW-0175">Coiled coil</keyword>
<feature type="coiled-coil region" evidence="13">
    <location>
        <begin position="288"/>
        <end position="322"/>
    </location>
</feature>
<evidence type="ECO:0000256" key="13">
    <source>
        <dbReference type="SAM" id="Coils"/>
    </source>
</evidence>
<feature type="region of interest" description="Disordered" evidence="14">
    <location>
        <begin position="1"/>
        <end position="47"/>
    </location>
</feature>
<dbReference type="RefSeq" id="XP_031156702.1">
    <property type="nucleotide sequence ID" value="XM_031300842.2"/>
</dbReference>
<keyword evidence="11" id="KW-0966">Cell projection</keyword>
<keyword evidence="17" id="KW-1185">Reference proteome</keyword>
<dbReference type="PANTHER" id="PTHR31543:SF0">
    <property type="entry name" value="DYNEIN REGULATORY COMPLEX SUBUNIT 4"/>
    <property type="match status" value="1"/>
</dbReference>
<dbReference type="InterPro" id="IPR039308">
    <property type="entry name" value="GAS8"/>
</dbReference>
<organism evidence="16 17">
    <name type="scientific">Sander lucioperca</name>
    <name type="common">Pike-perch</name>
    <name type="synonym">Perca lucioperca</name>
    <dbReference type="NCBI Taxonomy" id="283035"/>
    <lineage>
        <taxon>Eukaryota</taxon>
        <taxon>Metazoa</taxon>
        <taxon>Chordata</taxon>
        <taxon>Craniata</taxon>
        <taxon>Vertebrata</taxon>
        <taxon>Euteleostomi</taxon>
        <taxon>Actinopterygii</taxon>
        <taxon>Neopterygii</taxon>
        <taxon>Teleostei</taxon>
        <taxon>Neoteleostei</taxon>
        <taxon>Acanthomorphata</taxon>
        <taxon>Eupercaria</taxon>
        <taxon>Perciformes</taxon>
        <taxon>Percoidei</taxon>
        <taxon>Percidae</taxon>
        <taxon>Luciopercinae</taxon>
        <taxon>Sander</taxon>
    </lineage>
</organism>
<evidence type="ECO:0000256" key="11">
    <source>
        <dbReference type="ARBA" id="ARBA00023273"/>
    </source>
</evidence>
<dbReference type="GO" id="GO:0008017">
    <property type="term" value="F:microtubule binding"/>
    <property type="evidence" value="ECO:0007669"/>
    <property type="project" value="InterPro"/>
</dbReference>
<reference evidence="16" key="2">
    <citation type="submission" date="2025-09" db="UniProtKB">
        <authorList>
            <consortium name="Ensembl"/>
        </authorList>
    </citation>
    <scope>IDENTIFICATION</scope>
</reference>
<gene>
    <name evidence="16" type="primary">LOC116050621</name>
</gene>
<comment type="similarity">
    <text evidence="3">Belongs to the DRC4 family.</text>
</comment>
<dbReference type="GO" id="GO:0005794">
    <property type="term" value="C:Golgi apparatus"/>
    <property type="evidence" value="ECO:0007669"/>
    <property type="project" value="TreeGrafter"/>
</dbReference>
<evidence type="ECO:0000259" key="15">
    <source>
        <dbReference type="Pfam" id="PF13851"/>
    </source>
</evidence>
<evidence type="ECO:0000256" key="6">
    <source>
        <dbReference type="ARBA" id="ARBA00022701"/>
    </source>
</evidence>
<evidence type="ECO:0000256" key="14">
    <source>
        <dbReference type="SAM" id="MobiDB-lite"/>
    </source>
</evidence>
<evidence type="ECO:0000256" key="8">
    <source>
        <dbReference type="ARBA" id="ARBA00023054"/>
    </source>
</evidence>
<evidence type="ECO:0000256" key="12">
    <source>
        <dbReference type="ARBA" id="ARBA00031568"/>
    </source>
</evidence>
<dbReference type="GeneTree" id="ENSGT00390000009477"/>